<feature type="chain" id="PRO_5038391555" evidence="4">
    <location>
        <begin position="22"/>
        <end position="269"/>
    </location>
</feature>
<dbReference type="SMART" id="SM00062">
    <property type="entry name" value="PBPb"/>
    <property type="match status" value="1"/>
</dbReference>
<dbReference type="PANTHER" id="PTHR35936:SF19">
    <property type="entry name" value="AMINO-ACID-BINDING PROTEIN YXEM-RELATED"/>
    <property type="match status" value="1"/>
</dbReference>
<dbReference type="GO" id="GO:0015276">
    <property type="term" value="F:ligand-gated monoatomic ion channel activity"/>
    <property type="evidence" value="ECO:0007669"/>
    <property type="project" value="InterPro"/>
</dbReference>
<evidence type="ECO:0000256" key="3">
    <source>
        <dbReference type="ARBA" id="ARBA00023288"/>
    </source>
</evidence>
<dbReference type="Pfam" id="PF00497">
    <property type="entry name" value="SBP_bac_3"/>
    <property type="match status" value="1"/>
</dbReference>
<organism evidence="7 8">
    <name type="scientific">Terribacillus saccharophilus</name>
    <dbReference type="NCBI Taxonomy" id="361277"/>
    <lineage>
        <taxon>Bacteria</taxon>
        <taxon>Bacillati</taxon>
        <taxon>Bacillota</taxon>
        <taxon>Bacilli</taxon>
        <taxon>Bacillales</taxon>
        <taxon>Bacillaceae</taxon>
        <taxon>Terribacillus</taxon>
    </lineage>
</organism>
<dbReference type="SUPFAM" id="SSF53850">
    <property type="entry name" value="Periplasmic binding protein-like II"/>
    <property type="match status" value="1"/>
</dbReference>
<keyword evidence="2" id="KW-0564">Palmitate</keyword>
<dbReference type="GO" id="GO:0016020">
    <property type="term" value="C:membrane"/>
    <property type="evidence" value="ECO:0007669"/>
    <property type="project" value="InterPro"/>
</dbReference>
<dbReference type="EMBL" id="NPBV01000002">
    <property type="protein sequence ID" value="PAD22405.1"/>
    <property type="molecule type" value="Genomic_DNA"/>
</dbReference>
<comment type="caution">
    <text evidence="7">The sequence shown here is derived from an EMBL/GenBank/DDBJ whole genome shotgun (WGS) entry which is preliminary data.</text>
</comment>
<keyword evidence="3" id="KW-0449">Lipoprotein</keyword>
<dbReference type="Proteomes" id="UP000216013">
    <property type="component" value="Unassembled WGS sequence"/>
</dbReference>
<dbReference type="SMART" id="SM00079">
    <property type="entry name" value="PBPe"/>
    <property type="match status" value="1"/>
</dbReference>
<dbReference type="PROSITE" id="PS51257">
    <property type="entry name" value="PROKAR_LIPOPROTEIN"/>
    <property type="match status" value="1"/>
</dbReference>
<dbReference type="RefSeq" id="WP_095234850.1">
    <property type="nucleotide sequence ID" value="NZ_NPBE01000204.1"/>
</dbReference>
<keyword evidence="1 4" id="KW-0732">Signal</keyword>
<name>A0A268AE75_9BACI</name>
<evidence type="ECO:0000256" key="1">
    <source>
        <dbReference type="ARBA" id="ARBA00022729"/>
    </source>
</evidence>
<dbReference type="PANTHER" id="PTHR35936">
    <property type="entry name" value="MEMBRANE-BOUND LYTIC MUREIN TRANSGLYCOSYLASE F"/>
    <property type="match status" value="1"/>
</dbReference>
<gene>
    <name evidence="7" type="ORF">CHH64_01460</name>
</gene>
<feature type="domain" description="Ionotropic glutamate receptor C-terminal" evidence="6">
    <location>
        <begin position="36"/>
        <end position="257"/>
    </location>
</feature>
<dbReference type="InterPro" id="IPR001320">
    <property type="entry name" value="Iontro_rcpt_C"/>
</dbReference>
<evidence type="ECO:0000256" key="2">
    <source>
        <dbReference type="ARBA" id="ARBA00023139"/>
    </source>
</evidence>
<dbReference type="AlphaFoldDB" id="A0A268AE75"/>
<dbReference type="InterPro" id="IPR001638">
    <property type="entry name" value="Solute-binding_3/MltF_N"/>
</dbReference>
<evidence type="ECO:0000313" key="7">
    <source>
        <dbReference type="EMBL" id="PAD22405.1"/>
    </source>
</evidence>
<feature type="signal peptide" evidence="4">
    <location>
        <begin position="1"/>
        <end position="21"/>
    </location>
</feature>
<proteinExistence type="predicted"/>
<sequence>MKSVKKLMAAAGLVSVLFLSACISNNESSGSGGEEKLTIGTEATFAPFESMEGDKIVGFDADLLDAIMKEAGIDYEFQNTGWDPMLVGVEDETLQGGMAGITITGERKETYDFSAPYFEATQVIAVPEGTDIQSGEDIKGMRIGVQNGTTGDEAAQKLVGENSSDLSKYDSSAATMMALQNGDVEAVVTDIAVAQHYVKNNPDANITLIEDEDNFEQEYYGMLLPKDSEHKEKIDEAIQTIMENGTYEEIYQEWFEGTPDIEALESAQP</sequence>
<evidence type="ECO:0000259" key="6">
    <source>
        <dbReference type="SMART" id="SM00079"/>
    </source>
</evidence>
<dbReference type="CDD" id="cd13624">
    <property type="entry name" value="PBP2_Arg_Lys_His"/>
    <property type="match status" value="1"/>
</dbReference>
<evidence type="ECO:0000256" key="4">
    <source>
        <dbReference type="SAM" id="SignalP"/>
    </source>
</evidence>
<evidence type="ECO:0000259" key="5">
    <source>
        <dbReference type="SMART" id="SM00062"/>
    </source>
</evidence>
<reference evidence="7 8" key="1">
    <citation type="submission" date="2017-07" db="EMBL/GenBank/DDBJ databases">
        <title>Isolation and whole genome analysis of endospore-forming bacteria from heroin.</title>
        <authorList>
            <person name="Kalinowski J."/>
            <person name="Ahrens B."/>
            <person name="Al-Dilaimi A."/>
            <person name="Winkler A."/>
            <person name="Wibberg D."/>
            <person name="Schleenbecker U."/>
            <person name="Ruckert C."/>
            <person name="Wolfel R."/>
            <person name="Grass G."/>
        </authorList>
    </citation>
    <scope>NUCLEOTIDE SEQUENCE [LARGE SCALE GENOMIC DNA]</scope>
    <source>
        <strain evidence="7 8">7528</strain>
    </source>
</reference>
<protein>
    <submittedName>
        <fullName evidence="7">Basic amino acid ABC transporter substrate-binding protein</fullName>
    </submittedName>
</protein>
<accession>A0A268AE75</accession>
<dbReference type="Gene3D" id="3.40.190.10">
    <property type="entry name" value="Periplasmic binding protein-like II"/>
    <property type="match status" value="2"/>
</dbReference>
<feature type="domain" description="Solute-binding protein family 3/N-terminal" evidence="5">
    <location>
        <begin position="36"/>
        <end position="257"/>
    </location>
</feature>
<evidence type="ECO:0000313" key="8">
    <source>
        <dbReference type="Proteomes" id="UP000216013"/>
    </source>
</evidence>